<sequence>MIPMKRYITLAAFSLTTVCFISCSESFLEVDPRATQIESNYYRNPEEAFNGLVAAYDPMGWEGKGGYGNFVSFVAGSDEAYSGGGSSSDLWYLQTMNDYRLLDPANGPQLDFWSKGFTGVSRVNTLLNVLNEKEIEGLDDAVKARYIAEAKVLRAYYYFDLIRIFGNIPLITAPLSTNEFYEVTQVSPAEVYAQIETDLKEAIAEANLPDKVPAATEGGRITKGIAAALLGKVMVYEEKWGEAADYLSMVNGTPGGTSTYGYKLLDNFSDIFRPDNLFHSESILEITHTSSAASGWGNTSRVEGFIASTMFGPRSYSGPTYDFGWGGCPITPELITLLHNDPRYGTTVNDVDSLVDLGLATYVPGYLNTGYFVKKFAPLQEFKNTGAGPATINYPQNYIEIRLADTYLMEAEALVEAGENLSRAAALLNAVRHRVGLAPVDATLENIHMERRKELATEGHRWHDLVRTGQAATVLQSKGFVAGKNERLPIPLEELTNTKLVQNPQY</sequence>
<accession>A0A1I3H4W2</accession>
<evidence type="ECO:0000259" key="7">
    <source>
        <dbReference type="Pfam" id="PF14322"/>
    </source>
</evidence>
<evidence type="ECO:0000256" key="4">
    <source>
        <dbReference type="ARBA" id="ARBA00023136"/>
    </source>
</evidence>
<evidence type="ECO:0000313" key="9">
    <source>
        <dbReference type="Proteomes" id="UP000198670"/>
    </source>
</evidence>
<reference evidence="8 9" key="1">
    <citation type="submission" date="2016-10" db="EMBL/GenBank/DDBJ databases">
        <authorList>
            <person name="de Groot N.N."/>
        </authorList>
    </citation>
    <scope>NUCLEOTIDE SEQUENCE [LARGE SCALE GENOMIC DNA]</scope>
    <source>
        <strain evidence="8 9">RK1</strain>
    </source>
</reference>
<dbReference type="InterPro" id="IPR033985">
    <property type="entry name" value="SusD-like_N"/>
</dbReference>
<keyword evidence="5" id="KW-0998">Cell outer membrane</keyword>
<keyword evidence="9" id="KW-1185">Reference proteome</keyword>
<feature type="domain" description="RagB/SusD" evidence="6">
    <location>
        <begin position="365"/>
        <end position="478"/>
    </location>
</feature>
<evidence type="ECO:0000256" key="1">
    <source>
        <dbReference type="ARBA" id="ARBA00004442"/>
    </source>
</evidence>
<dbReference type="Pfam" id="PF14322">
    <property type="entry name" value="SusD-like_3"/>
    <property type="match status" value="1"/>
</dbReference>
<dbReference type="Pfam" id="PF07980">
    <property type="entry name" value="SusD_RagB"/>
    <property type="match status" value="1"/>
</dbReference>
<dbReference type="AlphaFoldDB" id="A0A1I3H4W2"/>
<dbReference type="InterPro" id="IPR011990">
    <property type="entry name" value="TPR-like_helical_dom_sf"/>
</dbReference>
<gene>
    <name evidence="8" type="ORF">SAMN05444682_103221</name>
</gene>
<dbReference type="EMBL" id="FOQO01000003">
    <property type="protein sequence ID" value="SFI30693.1"/>
    <property type="molecule type" value="Genomic_DNA"/>
</dbReference>
<organism evidence="8 9">
    <name type="scientific">Parapedobacter indicus</name>
    <dbReference type="NCBI Taxonomy" id="1477437"/>
    <lineage>
        <taxon>Bacteria</taxon>
        <taxon>Pseudomonadati</taxon>
        <taxon>Bacteroidota</taxon>
        <taxon>Sphingobacteriia</taxon>
        <taxon>Sphingobacteriales</taxon>
        <taxon>Sphingobacteriaceae</taxon>
        <taxon>Parapedobacter</taxon>
    </lineage>
</organism>
<dbReference type="SUPFAM" id="SSF48452">
    <property type="entry name" value="TPR-like"/>
    <property type="match status" value="1"/>
</dbReference>
<dbReference type="Gene3D" id="1.25.40.390">
    <property type="match status" value="1"/>
</dbReference>
<evidence type="ECO:0000256" key="3">
    <source>
        <dbReference type="ARBA" id="ARBA00022729"/>
    </source>
</evidence>
<evidence type="ECO:0000259" key="6">
    <source>
        <dbReference type="Pfam" id="PF07980"/>
    </source>
</evidence>
<dbReference type="Proteomes" id="UP000198670">
    <property type="component" value="Unassembled WGS sequence"/>
</dbReference>
<proteinExistence type="inferred from homology"/>
<dbReference type="GO" id="GO:0009279">
    <property type="term" value="C:cell outer membrane"/>
    <property type="evidence" value="ECO:0007669"/>
    <property type="project" value="UniProtKB-SubCell"/>
</dbReference>
<dbReference type="InterPro" id="IPR012944">
    <property type="entry name" value="SusD_RagB_dom"/>
</dbReference>
<evidence type="ECO:0000256" key="5">
    <source>
        <dbReference type="ARBA" id="ARBA00023237"/>
    </source>
</evidence>
<keyword evidence="4" id="KW-0472">Membrane</keyword>
<comment type="similarity">
    <text evidence="2">Belongs to the SusD family.</text>
</comment>
<protein>
    <submittedName>
        <fullName evidence="8">Starch-binding associating with outer membrane</fullName>
    </submittedName>
</protein>
<evidence type="ECO:0000313" key="8">
    <source>
        <dbReference type="EMBL" id="SFI30693.1"/>
    </source>
</evidence>
<keyword evidence="3" id="KW-0732">Signal</keyword>
<evidence type="ECO:0000256" key="2">
    <source>
        <dbReference type="ARBA" id="ARBA00006275"/>
    </source>
</evidence>
<dbReference type="CDD" id="cd08977">
    <property type="entry name" value="SusD"/>
    <property type="match status" value="1"/>
</dbReference>
<comment type="subcellular location">
    <subcellularLocation>
        <location evidence="1">Cell outer membrane</location>
    </subcellularLocation>
</comment>
<dbReference type="STRING" id="1477437.SAMN05444682_103221"/>
<name>A0A1I3H4W2_9SPHI</name>
<feature type="domain" description="SusD-like N-terminal" evidence="7">
    <location>
        <begin position="100"/>
        <end position="233"/>
    </location>
</feature>